<dbReference type="InterPro" id="IPR020809">
    <property type="entry name" value="Enolase_CS"/>
</dbReference>
<keyword evidence="8 12" id="KW-0460">Magnesium</keyword>
<feature type="domain" description="Enolase C-terminal TIM barrel" evidence="16">
    <location>
        <begin position="143"/>
        <end position="429"/>
    </location>
</feature>
<reference evidence="18 21" key="2">
    <citation type="submission" date="2019-10" db="EMBL/GenBank/DDBJ databases">
        <title>XDR Pseudomonas monteilii producing IMP-16 from LCR.</title>
        <authorList>
            <person name="Ballaben A."/>
            <person name="Doi Y."/>
        </authorList>
    </citation>
    <scope>NUCLEOTIDE SEQUENCE [LARGE SCALE GENOMIC DNA]</scope>
    <source>
        <strain evidence="18 21">597/14</strain>
    </source>
</reference>
<dbReference type="SMART" id="SM01193">
    <property type="entry name" value="Enolase_N"/>
    <property type="match status" value="1"/>
</dbReference>
<evidence type="ECO:0000256" key="11">
    <source>
        <dbReference type="ARBA" id="ARBA00045763"/>
    </source>
</evidence>
<dbReference type="GO" id="GO:0000015">
    <property type="term" value="C:phosphopyruvate hydratase complex"/>
    <property type="evidence" value="ECO:0007669"/>
    <property type="project" value="InterPro"/>
</dbReference>
<feature type="binding site" evidence="12">
    <location>
        <position position="370"/>
    </location>
    <ligand>
        <name>(2R)-2-phosphoglycerate</name>
        <dbReference type="ChEBI" id="CHEBI:58289"/>
    </ligand>
</feature>
<reference evidence="19 20" key="1">
    <citation type="submission" date="2018-08" db="EMBL/GenBank/DDBJ databases">
        <title>Draft genome sequence of the cyanotroph, Pseudomonas monteilii BCN3.</title>
        <authorList>
            <person name="Jones L.B."/>
            <person name="Kunz D.A."/>
        </authorList>
    </citation>
    <scope>NUCLEOTIDE SEQUENCE [LARGE SCALE GENOMIC DNA]</scope>
    <source>
        <strain evidence="19 20">BCN3</strain>
    </source>
</reference>
<organism evidence="19 20">
    <name type="scientific">Pseudomonas monteilii</name>
    <dbReference type="NCBI Taxonomy" id="76759"/>
    <lineage>
        <taxon>Bacteria</taxon>
        <taxon>Pseudomonadati</taxon>
        <taxon>Pseudomonadota</taxon>
        <taxon>Gammaproteobacteria</taxon>
        <taxon>Pseudomonadales</taxon>
        <taxon>Pseudomonadaceae</taxon>
        <taxon>Pseudomonas</taxon>
    </lineage>
</organism>
<evidence type="ECO:0000256" key="14">
    <source>
        <dbReference type="PIRSR" id="PIRSR001400-2"/>
    </source>
</evidence>
<dbReference type="SFLD" id="SFLDF00002">
    <property type="entry name" value="enolase"/>
    <property type="match status" value="1"/>
</dbReference>
<evidence type="ECO:0000256" key="2">
    <source>
        <dbReference type="ARBA" id="ARBA00009604"/>
    </source>
</evidence>
<dbReference type="UniPathway" id="UPA00109">
    <property type="reaction ID" value="UER00187"/>
</dbReference>
<feature type="binding site" evidence="14">
    <location>
        <position position="392"/>
    </location>
    <ligand>
        <name>substrate</name>
    </ligand>
</feature>
<feature type="binding site" evidence="14">
    <location>
        <position position="289"/>
    </location>
    <ligand>
        <name>substrate</name>
    </ligand>
</feature>
<dbReference type="InterPro" id="IPR000941">
    <property type="entry name" value="Enolase"/>
</dbReference>
<comment type="catalytic activity">
    <reaction evidence="12">
        <text>(2R)-2-phosphoglycerate = phosphoenolpyruvate + H2O</text>
        <dbReference type="Rhea" id="RHEA:10164"/>
        <dbReference type="ChEBI" id="CHEBI:15377"/>
        <dbReference type="ChEBI" id="CHEBI:58289"/>
        <dbReference type="ChEBI" id="CHEBI:58702"/>
        <dbReference type="EC" id="4.2.1.11"/>
    </reaction>
</comment>
<dbReference type="SFLD" id="SFLDG00178">
    <property type="entry name" value="enolase"/>
    <property type="match status" value="1"/>
</dbReference>
<dbReference type="GO" id="GO:0006096">
    <property type="term" value="P:glycolytic process"/>
    <property type="evidence" value="ECO:0007669"/>
    <property type="project" value="UniProtKB-UniRule"/>
</dbReference>
<dbReference type="FunFam" id="3.30.390.10:FF:000001">
    <property type="entry name" value="Enolase"/>
    <property type="match status" value="1"/>
</dbReference>
<dbReference type="PIRSF" id="PIRSF001400">
    <property type="entry name" value="Enolase"/>
    <property type="match status" value="1"/>
</dbReference>
<comment type="cofactor">
    <cofactor evidence="15">
        <name>Mg(2+)</name>
        <dbReference type="ChEBI" id="CHEBI:18420"/>
    </cofactor>
    <text evidence="15">Mg(2+) is required for catalysis and for stabilizing the dimer.</text>
</comment>
<comment type="function">
    <text evidence="11 12">Catalyzes the reversible conversion of 2-phosphoglycerate (2-PG) into phosphoenolpyruvate (PEP). It is essential for the degradation of carbohydrates via glycolysis.</text>
</comment>
<dbReference type="GO" id="GO:0005576">
    <property type="term" value="C:extracellular region"/>
    <property type="evidence" value="ECO:0007669"/>
    <property type="project" value="UniProtKB-SubCell"/>
</dbReference>
<feature type="binding site" evidence="12 15">
    <location>
        <position position="289"/>
    </location>
    <ligand>
        <name>Mg(2+)</name>
        <dbReference type="ChEBI" id="CHEBI:18420"/>
    </ligand>
</feature>
<dbReference type="NCBIfam" id="TIGR01060">
    <property type="entry name" value="eno"/>
    <property type="match status" value="1"/>
</dbReference>
<dbReference type="PRINTS" id="PR00148">
    <property type="entry name" value="ENOLASE"/>
</dbReference>
<feature type="binding site" evidence="12">
    <location>
        <position position="371"/>
    </location>
    <ligand>
        <name>(2R)-2-phosphoglycerate</name>
        <dbReference type="ChEBI" id="CHEBI:58289"/>
    </ligand>
</feature>
<feature type="binding site" evidence="14">
    <location>
        <position position="316"/>
    </location>
    <ligand>
        <name>substrate</name>
    </ligand>
</feature>
<comment type="cofactor">
    <cofactor evidence="12">
        <name>Mg(2+)</name>
        <dbReference type="ChEBI" id="CHEBI:18420"/>
    </cofactor>
    <text evidence="12">Binds a second Mg(2+) ion via substrate during catalysis.</text>
</comment>
<feature type="binding site" evidence="14">
    <location>
        <position position="159"/>
    </location>
    <ligand>
        <name>substrate</name>
    </ligand>
</feature>
<evidence type="ECO:0000256" key="3">
    <source>
        <dbReference type="ARBA" id="ARBA00012058"/>
    </source>
</evidence>
<keyword evidence="5 12" id="KW-0963">Cytoplasm</keyword>
<feature type="active site" description="Proton acceptor" evidence="12 13">
    <location>
        <position position="341"/>
    </location>
</feature>
<keyword evidence="19" id="KW-0670">Pyruvate</keyword>
<evidence type="ECO:0000256" key="12">
    <source>
        <dbReference type="HAMAP-Rule" id="MF_00318"/>
    </source>
</evidence>
<dbReference type="GO" id="GO:0004634">
    <property type="term" value="F:phosphopyruvate hydratase activity"/>
    <property type="evidence" value="ECO:0007669"/>
    <property type="project" value="UniProtKB-UniRule"/>
</dbReference>
<dbReference type="PANTHER" id="PTHR11902">
    <property type="entry name" value="ENOLASE"/>
    <property type="match status" value="1"/>
</dbReference>
<feature type="binding site" evidence="12 15">
    <location>
        <position position="246"/>
    </location>
    <ligand>
        <name>Mg(2+)</name>
        <dbReference type="ChEBI" id="CHEBI:18420"/>
    </ligand>
</feature>
<dbReference type="SMART" id="SM01192">
    <property type="entry name" value="Enolase_C"/>
    <property type="match status" value="1"/>
</dbReference>
<dbReference type="EC" id="4.2.1.11" evidence="3 12"/>
<evidence type="ECO:0000259" key="16">
    <source>
        <dbReference type="SMART" id="SM01192"/>
    </source>
</evidence>
<feature type="binding site" evidence="14">
    <location>
        <position position="168"/>
    </location>
    <ligand>
        <name>substrate</name>
    </ligand>
</feature>
<dbReference type="HAMAP" id="MF_00318">
    <property type="entry name" value="Enolase"/>
    <property type="match status" value="1"/>
</dbReference>
<evidence type="ECO:0000256" key="5">
    <source>
        <dbReference type="ARBA" id="ARBA00022490"/>
    </source>
</evidence>
<dbReference type="PANTHER" id="PTHR11902:SF1">
    <property type="entry name" value="ENOLASE"/>
    <property type="match status" value="1"/>
</dbReference>
<evidence type="ECO:0000256" key="13">
    <source>
        <dbReference type="PIRSR" id="PIRSR001400-1"/>
    </source>
</evidence>
<dbReference type="GO" id="GO:0000287">
    <property type="term" value="F:magnesium ion binding"/>
    <property type="evidence" value="ECO:0007669"/>
    <property type="project" value="UniProtKB-UniRule"/>
</dbReference>
<accession>A0A2L2KZ01</accession>
<dbReference type="AlphaFoldDB" id="A0A2L2KZ01"/>
<dbReference type="InterPro" id="IPR020810">
    <property type="entry name" value="Enolase_C"/>
</dbReference>
<feature type="binding site" evidence="12">
    <location>
        <position position="392"/>
    </location>
    <ligand>
        <name>(2R)-2-phosphoglycerate</name>
        <dbReference type="ChEBI" id="CHEBI:58289"/>
    </ligand>
</feature>
<evidence type="ECO:0000256" key="10">
    <source>
        <dbReference type="ARBA" id="ARBA00023239"/>
    </source>
</evidence>
<comment type="subunit">
    <text evidence="12">Component of the RNA degradosome, a multiprotein complex involved in RNA processing and mRNA degradation.</text>
</comment>
<evidence type="ECO:0000313" key="21">
    <source>
        <dbReference type="Proteomes" id="UP000440965"/>
    </source>
</evidence>
<evidence type="ECO:0000256" key="6">
    <source>
        <dbReference type="ARBA" id="ARBA00022525"/>
    </source>
</evidence>
<dbReference type="Proteomes" id="UP000265875">
    <property type="component" value="Unassembled WGS sequence"/>
</dbReference>
<feature type="binding site" evidence="14">
    <location>
        <begin position="368"/>
        <end position="371"/>
    </location>
    <ligand>
        <name>substrate</name>
    </ligand>
</feature>
<proteinExistence type="inferred from homology"/>
<evidence type="ECO:0000256" key="4">
    <source>
        <dbReference type="ARBA" id="ARBA00017068"/>
    </source>
</evidence>
<evidence type="ECO:0000256" key="15">
    <source>
        <dbReference type="PIRSR" id="PIRSR001400-3"/>
    </source>
</evidence>
<feature type="binding site" evidence="12 15">
    <location>
        <position position="316"/>
    </location>
    <ligand>
        <name>Mg(2+)</name>
        <dbReference type="ChEBI" id="CHEBI:18420"/>
    </ligand>
</feature>
<dbReference type="InterPro" id="IPR020811">
    <property type="entry name" value="Enolase_N"/>
</dbReference>
<comment type="pathway">
    <text evidence="1 12">Carbohydrate degradation; glycolysis; pyruvate from D-glyceraldehyde 3-phosphate: step 4/5.</text>
</comment>
<dbReference type="Gene3D" id="3.30.390.10">
    <property type="entry name" value="Enolase-like, N-terminal domain"/>
    <property type="match status" value="1"/>
</dbReference>
<comment type="similarity">
    <text evidence="2 12">Belongs to the enolase family.</text>
</comment>
<dbReference type="GeneID" id="83668435"/>
<feature type="binding site" evidence="12">
    <location>
        <position position="167"/>
    </location>
    <ligand>
        <name>(2R)-2-phosphoglycerate</name>
        <dbReference type="ChEBI" id="CHEBI:58289"/>
    </ligand>
</feature>
<evidence type="ECO:0000256" key="1">
    <source>
        <dbReference type="ARBA" id="ARBA00005031"/>
    </source>
</evidence>
<keyword evidence="7 12" id="KW-0479">Metal-binding</keyword>
<comment type="subcellular location">
    <subcellularLocation>
        <location evidence="12">Cytoplasm</location>
    </subcellularLocation>
    <subcellularLocation>
        <location evidence="12">Secreted</location>
    </subcellularLocation>
    <subcellularLocation>
        <location evidence="12">Cell surface</location>
    </subcellularLocation>
    <text evidence="12">Fractions of enolase are present in both the cytoplasm and on the cell surface.</text>
</comment>
<dbReference type="EMBL" id="QWLL01000049">
    <property type="protein sequence ID" value="RII75699.1"/>
    <property type="molecule type" value="Genomic_DNA"/>
</dbReference>
<sequence length="429" mass="45485">MAKIVDIKGREVLDSRGNPTVEADVLLDNGIIGSACAPSGASTGSREALELRDGDKSRYLGKGVLKAVANINGPIRDLLLGKDPSDQKALDHAMIELDGTENKAKLGANAILAVSLAAAKAAAQDQDLPLYAHIANLNGTPGQYSMPVPMMNIINGGEHADNNVDIQEFMVQPVGAKTFSDGLRMGTEIFHHLKAVLKARGLNTAVGDEGGFAPNLASNEDALGAIAEAVEKAGYKLGTDVTLALDCAASEFYEDGKYNLSGEGKSFDAEGFAEYLKGLTERFPIISIEDGLDESDWAGWKILTDKIGEKVQLVGDDLFVTNTKILKEGIEKGIGNSILIKFNQIGSLTETLEAIQMAKAAGYTAVISHRSGETEDSTIADLAVGTAAGQIKTGSLCRSDRVSKYNQLLRIEEQLGAKAVYRGRAEFRG</sequence>
<protein>
    <recommendedName>
        <fullName evidence="4 12">Enolase</fullName>
        <ecNumber evidence="3 12">4.2.1.11</ecNumber>
    </recommendedName>
    <alternativeName>
        <fullName evidence="12">2-phospho-D-glycerate hydro-lyase</fullName>
    </alternativeName>
    <alternativeName>
        <fullName evidence="12">2-phosphoglycerate dehydratase</fullName>
    </alternativeName>
</protein>
<dbReference type="PROSITE" id="PS00164">
    <property type="entry name" value="ENOLASE"/>
    <property type="match status" value="1"/>
</dbReference>
<keyword evidence="6 12" id="KW-0964">Secreted</keyword>
<dbReference type="Gene3D" id="3.20.20.120">
    <property type="entry name" value="Enolase-like C-terminal domain"/>
    <property type="match status" value="1"/>
</dbReference>
<evidence type="ECO:0000313" key="20">
    <source>
        <dbReference type="Proteomes" id="UP000265875"/>
    </source>
</evidence>
<keyword evidence="10 12" id="KW-0456">Lyase</keyword>
<dbReference type="EMBL" id="WEIK01000021">
    <property type="protein sequence ID" value="MVF51702.1"/>
    <property type="molecule type" value="Genomic_DNA"/>
</dbReference>
<feature type="active site" description="Proton donor" evidence="12 13">
    <location>
        <position position="209"/>
    </location>
</feature>
<feature type="domain" description="Enolase N-terminal" evidence="17">
    <location>
        <begin position="4"/>
        <end position="134"/>
    </location>
</feature>
<evidence type="ECO:0000259" key="17">
    <source>
        <dbReference type="SMART" id="SM01193"/>
    </source>
</evidence>
<name>A0A2L2KZ01_9PSED</name>
<dbReference type="RefSeq" id="WP_060497315.1">
    <property type="nucleotide sequence ID" value="NZ_AP022473.1"/>
</dbReference>
<keyword evidence="9 12" id="KW-0324">Glycolysis</keyword>
<dbReference type="GO" id="GO:0009986">
    <property type="term" value="C:cell surface"/>
    <property type="evidence" value="ECO:0007669"/>
    <property type="project" value="UniProtKB-SubCell"/>
</dbReference>
<dbReference type="FunFam" id="3.20.20.120:FF:000001">
    <property type="entry name" value="Enolase"/>
    <property type="match status" value="1"/>
</dbReference>
<dbReference type="Pfam" id="PF00113">
    <property type="entry name" value="Enolase_C"/>
    <property type="match status" value="1"/>
</dbReference>
<feature type="binding site" evidence="12">
    <location>
        <position position="341"/>
    </location>
    <ligand>
        <name>(2R)-2-phosphoglycerate</name>
        <dbReference type="ChEBI" id="CHEBI:58289"/>
    </ligand>
</feature>
<comment type="caution">
    <text evidence="19">The sequence shown here is derived from an EMBL/GenBank/DDBJ whole genome shotgun (WGS) entry which is preliminary data.</text>
</comment>
<evidence type="ECO:0000256" key="7">
    <source>
        <dbReference type="ARBA" id="ARBA00022723"/>
    </source>
</evidence>
<dbReference type="CDD" id="cd03313">
    <property type="entry name" value="enolase"/>
    <property type="match status" value="1"/>
</dbReference>
<dbReference type="SUPFAM" id="SSF54826">
    <property type="entry name" value="Enolase N-terminal domain-like"/>
    <property type="match status" value="1"/>
</dbReference>
<dbReference type="InterPro" id="IPR036849">
    <property type="entry name" value="Enolase-like_C_sf"/>
</dbReference>
<dbReference type="SUPFAM" id="SSF51604">
    <property type="entry name" value="Enolase C-terminal domain-like"/>
    <property type="match status" value="1"/>
</dbReference>
<dbReference type="Pfam" id="PF03952">
    <property type="entry name" value="Enolase_N"/>
    <property type="match status" value="1"/>
</dbReference>
<evidence type="ECO:0000313" key="18">
    <source>
        <dbReference type="EMBL" id="MVF51702.1"/>
    </source>
</evidence>
<evidence type="ECO:0000256" key="8">
    <source>
        <dbReference type="ARBA" id="ARBA00022842"/>
    </source>
</evidence>
<dbReference type="InterPro" id="IPR029017">
    <property type="entry name" value="Enolase-like_N"/>
</dbReference>
<evidence type="ECO:0000313" key="19">
    <source>
        <dbReference type="EMBL" id="RII75699.1"/>
    </source>
</evidence>
<dbReference type="SFLD" id="SFLDS00001">
    <property type="entry name" value="Enolase"/>
    <property type="match status" value="1"/>
</dbReference>
<dbReference type="Proteomes" id="UP000440965">
    <property type="component" value="Unassembled WGS sequence"/>
</dbReference>
<evidence type="ECO:0000256" key="9">
    <source>
        <dbReference type="ARBA" id="ARBA00023152"/>
    </source>
</evidence>
<gene>
    <name evidence="12" type="primary">eno</name>
    <name evidence="19" type="ORF">D0894_20300</name>
    <name evidence="18" type="ORF">F9Z43_20800</name>
</gene>